<dbReference type="AlphaFoldDB" id="A0A317B6Q6"/>
<evidence type="ECO:0000256" key="4">
    <source>
        <dbReference type="ARBA" id="ARBA00022692"/>
    </source>
</evidence>
<dbReference type="EMBL" id="NRDI02000008">
    <property type="protein sequence ID" value="KAI1514077.1"/>
    <property type="molecule type" value="Genomic_DNA"/>
</dbReference>
<accession>A0A317B6Q6</accession>
<evidence type="ECO:0000256" key="5">
    <source>
        <dbReference type="ARBA" id="ARBA00022989"/>
    </source>
</evidence>
<evidence type="ECO:0000256" key="6">
    <source>
        <dbReference type="ARBA" id="ARBA00023002"/>
    </source>
</evidence>
<dbReference type="InterPro" id="IPR017927">
    <property type="entry name" value="FAD-bd_FR_type"/>
</dbReference>
<feature type="transmembrane region" description="Helical" evidence="9">
    <location>
        <begin position="66"/>
        <end position="86"/>
    </location>
</feature>
<dbReference type="GO" id="GO:0000293">
    <property type="term" value="F:ferric-chelate reductase activity"/>
    <property type="evidence" value="ECO:0007669"/>
    <property type="project" value="TreeGrafter"/>
</dbReference>
<dbReference type="InterPro" id="IPR051410">
    <property type="entry name" value="Ferric/Cupric_Reductase"/>
</dbReference>
<name>A0A317B6Q6_9PLEO</name>
<evidence type="ECO:0000313" key="10">
    <source>
        <dbReference type="EMBL" id="KAI1514077.1"/>
    </source>
</evidence>
<dbReference type="GO" id="GO:0005886">
    <property type="term" value="C:plasma membrane"/>
    <property type="evidence" value="ECO:0007669"/>
    <property type="project" value="TreeGrafter"/>
</dbReference>
<organism evidence="10 11">
    <name type="scientific">Pyrenophora tritici-repentis</name>
    <dbReference type="NCBI Taxonomy" id="45151"/>
    <lineage>
        <taxon>Eukaryota</taxon>
        <taxon>Fungi</taxon>
        <taxon>Dikarya</taxon>
        <taxon>Ascomycota</taxon>
        <taxon>Pezizomycotina</taxon>
        <taxon>Dothideomycetes</taxon>
        <taxon>Pleosporomycetidae</taxon>
        <taxon>Pleosporales</taxon>
        <taxon>Pleosporineae</taxon>
        <taxon>Pleosporaceae</taxon>
        <taxon>Pyrenophora</taxon>
    </lineage>
</organism>
<dbReference type="SUPFAM" id="SSF52343">
    <property type="entry name" value="Ferredoxin reductase-like, C-terminal NADP-linked domain"/>
    <property type="match status" value="1"/>
</dbReference>
<keyword evidence="11" id="KW-1185">Reference proteome</keyword>
<keyword evidence="3" id="KW-0813">Transport</keyword>
<evidence type="ECO:0000256" key="2">
    <source>
        <dbReference type="ARBA" id="ARBA00006278"/>
    </source>
</evidence>
<dbReference type="Gene3D" id="3.40.50.80">
    <property type="entry name" value="Nucleotide-binding domain of ferredoxin-NADP reductase (FNR) module"/>
    <property type="match status" value="1"/>
</dbReference>
<comment type="caution">
    <text evidence="10">The sequence shown here is derived from an EMBL/GenBank/DDBJ whole genome shotgun (WGS) entry which is preliminary data.</text>
</comment>
<proteinExistence type="inferred from homology"/>
<gene>
    <name evidence="10" type="ORF">Ptr86124_006707</name>
</gene>
<comment type="subcellular location">
    <subcellularLocation>
        <location evidence="1">Membrane</location>
        <topology evidence="1">Multi-pass membrane protein</topology>
    </subcellularLocation>
</comment>
<evidence type="ECO:0000256" key="1">
    <source>
        <dbReference type="ARBA" id="ARBA00004141"/>
    </source>
</evidence>
<evidence type="ECO:0000256" key="3">
    <source>
        <dbReference type="ARBA" id="ARBA00022448"/>
    </source>
</evidence>
<dbReference type="CDD" id="cd06186">
    <property type="entry name" value="NOX_Duox_like_FAD_NADP"/>
    <property type="match status" value="1"/>
</dbReference>
<feature type="transmembrane region" description="Helical" evidence="9">
    <location>
        <begin position="12"/>
        <end position="33"/>
    </location>
</feature>
<keyword evidence="4 9" id="KW-0812">Transmembrane</keyword>
<dbReference type="PANTHER" id="PTHR32361:SF23">
    <property type="entry name" value="FERRIC-CHELATE REDUCTASE"/>
    <property type="match status" value="1"/>
</dbReference>
<dbReference type="Pfam" id="PF08030">
    <property type="entry name" value="NAD_binding_6"/>
    <property type="match status" value="1"/>
</dbReference>
<dbReference type="Proteomes" id="UP000249757">
    <property type="component" value="Unassembled WGS sequence"/>
</dbReference>
<dbReference type="GO" id="GO:0006879">
    <property type="term" value="P:intracellular iron ion homeostasis"/>
    <property type="evidence" value="ECO:0007669"/>
    <property type="project" value="TreeGrafter"/>
</dbReference>
<keyword evidence="5 9" id="KW-1133">Transmembrane helix</keyword>
<protein>
    <submittedName>
        <fullName evidence="10">Ferric reductase NAD binding domain containing protein</fullName>
    </submittedName>
</protein>
<feature type="transmembrane region" description="Helical" evidence="9">
    <location>
        <begin position="40"/>
        <end position="60"/>
    </location>
</feature>
<dbReference type="PROSITE" id="PS51384">
    <property type="entry name" value="FAD_FR"/>
    <property type="match status" value="1"/>
</dbReference>
<dbReference type="InterPro" id="IPR013121">
    <property type="entry name" value="Fe_red_NAD-bd_6"/>
</dbReference>
<evidence type="ECO:0000256" key="9">
    <source>
        <dbReference type="SAM" id="Phobius"/>
    </source>
</evidence>
<reference evidence="11" key="1">
    <citation type="journal article" date="2022" name="Microb. Genom.">
        <title>A global pangenome for the wheat fungal pathogen Pyrenophora tritici-repentis and prediction of effector protein structural homology.</title>
        <authorList>
            <person name="Moolhuijzen P.M."/>
            <person name="See P.T."/>
            <person name="Shi G."/>
            <person name="Powell H.R."/>
            <person name="Cockram J."/>
            <person name="Jorgensen L.N."/>
            <person name="Benslimane H."/>
            <person name="Strelkov S.E."/>
            <person name="Turner J."/>
            <person name="Liu Z."/>
            <person name="Moffat C.S."/>
        </authorList>
    </citation>
    <scope>NUCLEOTIDE SEQUENCE [LARGE SCALE GENOMIC DNA]</scope>
</reference>
<keyword evidence="7" id="KW-0406">Ion transport</keyword>
<dbReference type="InterPro" id="IPR013130">
    <property type="entry name" value="Fe3_Rdtase_TM_dom"/>
</dbReference>
<keyword evidence="8 9" id="KW-0472">Membrane</keyword>
<dbReference type="GO" id="GO:0006826">
    <property type="term" value="P:iron ion transport"/>
    <property type="evidence" value="ECO:0007669"/>
    <property type="project" value="TreeGrafter"/>
</dbReference>
<sequence>MEKHFTNNLLFYWTGIVALVFQAWLTFLSHATIRTLGYEFFKATHIFAVVVFMVTFFWHCDHTLTSWHYFVATAAVYIPCFVYPWLRSVFEYKWTQKAHIAVEDNGFTRINIPANFHWTQGQHCFLRFTSFGILPASSDEASELVFYICHQGGFTAKLYQHALLKSDVPISVVVDGPYGGVNPSRLWDADRLFVIAGGSGAGWCLPLIEHFARSASTSSDEEQGKGELVEKPAPRSYRSKHISLRVVLATRDTRSRLWFERTVAELLAKFPTPGLSSSVRVQIYLTGEAAQVADLSTKAANPAHSTASTSSNEIIVETGKGVEPAAAVVPGIEFQGRPQLPQIVQEEATRAADAGESLSVYVCGPETMQNDVRNAVAAENLKIFGGSLSGGVYLHSEHFSWA</sequence>
<evidence type="ECO:0000313" key="11">
    <source>
        <dbReference type="Proteomes" id="UP000249757"/>
    </source>
</evidence>
<dbReference type="Pfam" id="PF01794">
    <property type="entry name" value="Ferric_reduct"/>
    <property type="match status" value="1"/>
</dbReference>
<keyword evidence="6" id="KW-0560">Oxidoreductase</keyword>
<evidence type="ECO:0000256" key="8">
    <source>
        <dbReference type="ARBA" id="ARBA00023136"/>
    </source>
</evidence>
<evidence type="ECO:0000256" key="7">
    <source>
        <dbReference type="ARBA" id="ARBA00023065"/>
    </source>
</evidence>
<comment type="similarity">
    <text evidence="2">Belongs to the ferric reductase (FRE) family.</text>
</comment>
<dbReference type="InterPro" id="IPR039261">
    <property type="entry name" value="FNR_nucleotide-bd"/>
</dbReference>
<dbReference type="GO" id="GO:0015677">
    <property type="term" value="P:copper ion import"/>
    <property type="evidence" value="ECO:0007669"/>
    <property type="project" value="TreeGrafter"/>
</dbReference>
<dbReference type="PANTHER" id="PTHR32361">
    <property type="entry name" value="FERRIC/CUPRIC REDUCTASE TRANSMEMBRANE COMPONENT"/>
    <property type="match status" value="1"/>
</dbReference>